<evidence type="ECO:0000313" key="2">
    <source>
        <dbReference type="EMBL" id="GAP63777.1"/>
    </source>
</evidence>
<dbReference type="Proteomes" id="UP000037784">
    <property type="component" value="Unassembled WGS sequence"/>
</dbReference>
<dbReference type="RefSeq" id="WP_054493573.1">
    <property type="nucleotide sequence ID" value="NZ_BBZA01000192.1"/>
</dbReference>
<dbReference type="PANTHER" id="PTHR30388">
    <property type="entry name" value="ALDEHYDE OXIDOREDUCTASE MOLYBDENUM COFACTOR ASSEMBLY PROTEIN"/>
    <property type="match status" value="1"/>
</dbReference>
<organism evidence="2 3">
    <name type="scientific">Ardenticatena maritima</name>
    <dbReference type="NCBI Taxonomy" id="872965"/>
    <lineage>
        <taxon>Bacteria</taxon>
        <taxon>Bacillati</taxon>
        <taxon>Chloroflexota</taxon>
        <taxon>Ardenticatenia</taxon>
        <taxon>Ardenticatenales</taxon>
        <taxon>Ardenticatenaceae</taxon>
        <taxon>Ardenticatena</taxon>
    </lineage>
</organism>
<reference evidence="3" key="2">
    <citation type="submission" date="2015-08" db="EMBL/GenBank/DDBJ databases">
        <title>Draft Genome Sequence of a Heterotrophic Facultative Anaerobic Bacterium Ardenticatena maritima Strain 110S.</title>
        <authorList>
            <person name="Kawaichi S."/>
            <person name="Yoshida T."/>
            <person name="Sako Y."/>
            <person name="Nakamura R."/>
        </authorList>
    </citation>
    <scope>NUCLEOTIDE SEQUENCE [LARGE SCALE GENOMIC DNA]</scope>
    <source>
        <strain evidence="3">110S</strain>
    </source>
</reference>
<evidence type="ECO:0000313" key="3">
    <source>
        <dbReference type="Proteomes" id="UP000037784"/>
    </source>
</evidence>
<dbReference type="Gene3D" id="3.40.50.720">
    <property type="entry name" value="NAD(P)-binding Rossmann-like Domain"/>
    <property type="match status" value="1"/>
</dbReference>
<dbReference type="Pfam" id="PF13478">
    <property type="entry name" value="XdhC_C"/>
    <property type="match status" value="1"/>
</dbReference>
<feature type="domain" description="XdhC Rossmann" evidence="1">
    <location>
        <begin position="98"/>
        <end position="241"/>
    </location>
</feature>
<keyword evidence="3" id="KW-1185">Reference proteome</keyword>
<dbReference type="SUPFAM" id="SSF51735">
    <property type="entry name" value="NAD(P)-binding Rossmann-fold domains"/>
    <property type="match status" value="1"/>
</dbReference>
<dbReference type="InParanoid" id="A0A0N0RFQ2"/>
<name>A0A0N0RFQ2_9CHLR</name>
<accession>A0A0N0RFQ2</accession>
<protein>
    <submittedName>
        <fullName evidence="2">Xanthine dehydrogenase accessory factor</fullName>
    </submittedName>
</protein>
<dbReference type="InterPro" id="IPR052698">
    <property type="entry name" value="MoCofactor_Util/Proc"/>
</dbReference>
<sequence>MPEDDLRRALYAAIQRREPVARVVLIAGPEPLVGRQALVWLQGDPLGALGLPEAVWAQVVRDARIAIEQRRHTTQTYALDATTTVQVFMEVIGRPPTLLIVGAGHIAQPLAQVGALCDFRVIVVDDRPAYARPDRFPTADEVLAIPFDDLPAHVPLDRDTYVVLVTRGHQHDVDVLLRILDAPLAYIGMIGSRRRIQGVFALLKTTHHLTDEQLSRVYAPIGLDIGAETPAEIAVAIMGEIILVRRGGTGRPLSDALWVGKRRVHVWRTQRNRGTGDAQ</sequence>
<reference evidence="2 3" key="1">
    <citation type="journal article" date="2015" name="Genome Announc.">
        <title>Draft Genome Sequence of a Heterotrophic Facultative Anaerobic Thermophilic Bacterium, Ardenticatena maritima Strain 110ST.</title>
        <authorList>
            <person name="Kawaichi S."/>
            <person name="Yoshida T."/>
            <person name="Sako Y."/>
            <person name="Nakamura R."/>
        </authorList>
    </citation>
    <scope>NUCLEOTIDE SEQUENCE [LARGE SCALE GENOMIC DNA]</scope>
    <source>
        <strain evidence="2 3">110S</strain>
    </source>
</reference>
<dbReference type="InterPro" id="IPR036291">
    <property type="entry name" value="NAD(P)-bd_dom_sf"/>
</dbReference>
<dbReference type="AlphaFoldDB" id="A0A0N0RFQ2"/>
<dbReference type="OrthoDB" id="9773039at2"/>
<dbReference type="InterPro" id="IPR027051">
    <property type="entry name" value="XdhC_Rossmann_dom"/>
</dbReference>
<dbReference type="EMBL" id="BBZA01000192">
    <property type="protein sequence ID" value="GAP63777.1"/>
    <property type="molecule type" value="Genomic_DNA"/>
</dbReference>
<proteinExistence type="predicted"/>
<gene>
    <name evidence="2" type="primary">xdhC</name>
    <name evidence="2" type="ORF">ARMA_2200</name>
</gene>
<dbReference type="PANTHER" id="PTHR30388:SF6">
    <property type="entry name" value="XANTHINE DEHYDROGENASE SUBUNIT A-RELATED"/>
    <property type="match status" value="1"/>
</dbReference>
<comment type="caution">
    <text evidence="2">The sequence shown here is derived from an EMBL/GenBank/DDBJ whole genome shotgun (WGS) entry which is preliminary data.</text>
</comment>
<evidence type="ECO:0000259" key="1">
    <source>
        <dbReference type="Pfam" id="PF13478"/>
    </source>
</evidence>